<dbReference type="AlphaFoldDB" id="A0A2T4G7G0"/>
<keyword evidence="1" id="KW-0812">Transmembrane</keyword>
<reference evidence="2 4" key="1">
    <citation type="submission" date="2016-06" db="EMBL/GenBank/DDBJ databases">
        <title>Draft genome sequence of Pseudomonas sp. S1E40, a novel strain antagonistic activity to fungal plant pathogen.</title>
        <authorList>
            <person name="Tambong J.T."/>
            <person name="Tchagang C."/>
            <person name="Xu R."/>
        </authorList>
    </citation>
    <scope>NUCLEOTIDE SEQUENCE [LARGE SCALE GENOMIC DNA]</scope>
    <source>
        <strain evidence="2 4">S1E40</strain>
    </source>
</reference>
<name>A0A2T4G7G0_9PSED</name>
<evidence type="ECO:0000256" key="1">
    <source>
        <dbReference type="SAM" id="Phobius"/>
    </source>
</evidence>
<keyword evidence="1" id="KW-0472">Membrane</keyword>
<sequence>MKLLNTDTPITRLTLKDQLTVDPYKALALLETLLLFFAVMALVLFVAHRVGITDTFKSALLYSGTFGASIGMAFNMYREAALSEWTFAAPVSPIALQNAMLSLKYSERQPGVYGPKKPMFTLLHRCDSERITVTTLNGKTHFTGPANKLKALSAMPLTDTPDTQ</sequence>
<feature type="transmembrane region" description="Helical" evidence="1">
    <location>
        <begin position="26"/>
        <end position="47"/>
    </location>
</feature>
<evidence type="ECO:0000313" key="2">
    <source>
        <dbReference type="EMBL" id="OCW27152.1"/>
    </source>
</evidence>
<comment type="caution">
    <text evidence="3">The sequence shown here is derived from an EMBL/GenBank/DDBJ whole genome shotgun (WGS) entry which is preliminary data.</text>
</comment>
<accession>A0A2T4G7G0</accession>
<dbReference type="Proteomes" id="UP000240571">
    <property type="component" value="Unassembled WGS sequence"/>
</dbReference>
<evidence type="ECO:0000313" key="3">
    <source>
        <dbReference type="EMBL" id="PTC31635.1"/>
    </source>
</evidence>
<dbReference type="OrthoDB" id="6968213at2"/>
<dbReference type="RefSeq" id="WP_065904390.1">
    <property type="nucleotide sequence ID" value="NZ_MAUE01000017.1"/>
</dbReference>
<keyword evidence="4" id="KW-1185">Reference proteome</keyword>
<dbReference type="EMBL" id="PYWW01000011">
    <property type="protein sequence ID" value="PTC31635.1"/>
    <property type="molecule type" value="Genomic_DNA"/>
</dbReference>
<feature type="transmembrane region" description="Helical" evidence="1">
    <location>
        <begin position="59"/>
        <end position="77"/>
    </location>
</feature>
<keyword evidence="1" id="KW-1133">Transmembrane helix</keyword>
<dbReference type="EMBL" id="MAUE01000017">
    <property type="protein sequence ID" value="OCW27152.1"/>
    <property type="molecule type" value="Genomic_DNA"/>
</dbReference>
<gene>
    <name evidence="2" type="ORF">BBG20_13850</name>
    <name evidence="3" type="ORF">C9382_06040</name>
</gene>
<evidence type="ECO:0000313" key="5">
    <source>
        <dbReference type="Proteomes" id="UP000240571"/>
    </source>
</evidence>
<dbReference type="Proteomes" id="UP000095081">
    <property type="component" value="Unassembled WGS sequence"/>
</dbReference>
<protein>
    <submittedName>
        <fullName evidence="3">Uncharacterized protein</fullName>
    </submittedName>
</protein>
<organism evidence="3 5">
    <name type="scientific">Pseudomonas aylmerensis</name>
    <dbReference type="NCBI Taxonomy" id="1869229"/>
    <lineage>
        <taxon>Bacteria</taxon>
        <taxon>Pseudomonadati</taxon>
        <taxon>Pseudomonadota</taxon>
        <taxon>Gammaproteobacteria</taxon>
        <taxon>Pseudomonadales</taxon>
        <taxon>Pseudomonadaceae</taxon>
        <taxon>Pseudomonas</taxon>
    </lineage>
</organism>
<evidence type="ECO:0000313" key="4">
    <source>
        <dbReference type="Proteomes" id="UP000095081"/>
    </source>
</evidence>
<reference evidence="3 5" key="2">
    <citation type="submission" date="2018-03" db="EMBL/GenBank/DDBJ databases">
        <title>Diversity of bacteria associated with corn roots inoculated with woodland soils in Canada, and Description of Pseudomonas aylmerense sp. nov.</title>
        <authorList>
            <person name="Tambong J.T."/>
            <person name="Xu R."/>
            <person name="Tchagang C."/>
        </authorList>
    </citation>
    <scope>NUCLEOTIDE SEQUENCE [LARGE SCALE GENOMIC DNA]</scope>
    <source>
        <strain evidence="3 5">S1E44</strain>
    </source>
</reference>
<proteinExistence type="predicted"/>